<dbReference type="PANTHER" id="PTHR32487">
    <property type="entry name" value="3-OXO-DELTA(4,5)-STEROID 5-BETA-REDUCTASE"/>
    <property type="match status" value="1"/>
</dbReference>
<organism evidence="1 2">
    <name type="scientific">Aspergillus leporis</name>
    <dbReference type="NCBI Taxonomy" id="41062"/>
    <lineage>
        <taxon>Eukaryota</taxon>
        <taxon>Fungi</taxon>
        <taxon>Dikarya</taxon>
        <taxon>Ascomycota</taxon>
        <taxon>Pezizomycotina</taxon>
        <taxon>Eurotiomycetes</taxon>
        <taxon>Eurotiomycetidae</taxon>
        <taxon>Eurotiales</taxon>
        <taxon>Aspergillaceae</taxon>
        <taxon>Aspergillus</taxon>
        <taxon>Aspergillus subgen. Circumdati</taxon>
    </lineage>
</organism>
<proteinExistence type="predicted"/>
<evidence type="ECO:0000313" key="1">
    <source>
        <dbReference type="EMBL" id="KAB8068938.1"/>
    </source>
</evidence>
<name>A0A5N5WK81_9EURO</name>
<dbReference type="AlphaFoldDB" id="A0A5N5WK81"/>
<accession>A0A5N5WK81</accession>
<dbReference type="OrthoDB" id="1731983at2759"/>
<protein>
    <recommendedName>
        <fullName evidence="3">NAD-dependent epimerase/dehydratase domain-containing protein</fullName>
    </recommendedName>
</protein>
<dbReference type="EMBL" id="ML732365">
    <property type="protein sequence ID" value="KAB8068938.1"/>
    <property type="molecule type" value="Genomic_DNA"/>
</dbReference>
<sequence length="317" mass="35298">MDANRASGFLSRSNPGYQNSKIGHATLDLQSSAGDMVTKLAGIPAEYVHFCAYLARDGLEELSHINGIMLSNFIQALEITGAIKRLKCFILTCGFKHYGVYLGNCKRPLLEDDPLLQSNKGGQATSRGQWEWVVTLTEHVQGYARGNFMNEATALGQYCAVSKALPGRTLAVKPITSLFWTSANLHAKFCNNVFNMMNGDTEPFQNVWPRLAARFECKIPTPMFPGGGVTDSKGFKSFVPTTVRMSNKHPLTVRAVEIGVSPHPEKKKRHQPCFLTFVMGRDWSCVGSMTKARKLGWTGYSDTWDKLEETFQPRKNF</sequence>
<dbReference type="Proteomes" id="UP000326565">
    <property type="component" value="Unassembled WGS sequence"/>
</dbReference>
<evidence type="ECO:0000313" key="2">
    <source>
        <dbReference type="Proteomes" id="UP000326565"/>
    </source>
</evidence>
<dbReference type="Gene3D" id="3.40.50.720">
    <property type="entry name" value="NAD(P)-binding Rossmann-like Domain"/>
    <property type="match status" value="1"/>
</dbReference>
<reference evidence="1 2" key="1">
    <citation type="submission" date="2019-04" db="EMBL/GenBank/DDBJ databases">
        <title>Friends and foes A comparative genomics study of 23 Aspergillus species from section Flavi.</title>
        <authorList>
            <consortium name="DOE Joint Genome Institute"/>
            <person name="Kjaerbolling I."/>
            <person name="Vesth T."/>
            <person name="Frisvad J.C."/>
            <person name="Nybo J.L."/>
            <person name="Theobald S."/>
            <person name="Kildgaard S."/>
            <person name="Isbrandt T."/>
            <person name="Kuo A."/>
            <person name="Sato A."/>
            <person name="Lyhne E.K."/>
            <person name="Kogle M.E."/>
            <person name="Wiebenga A."/>
            <person name="Kun R.S."/>
            <person name="Lubbers R.J."/>
            <person name="Makela M.R."/>
            <person name="Barry K."/>
            <person name="Chovatia M."/>
            <person name="Clum A."/>
            <person name="Daum C."/>
            <person name="Haridas S."/>
            <person name="He G."/>
            <person name="LaButti K."/>
            <person name="Lipzen A."/>
            <person name="Mondo S."/>
            <person name="Riley R."/>
            <person name="Salamov A."/>
            <person name="Simmons B.A."/>
            <person name="Magnuson J.K."/>
            <person name="Henrissat B."/>
            <person name="Mortensen U.H."/>
            <person name="Larsen T.O."/>
            <person name="Devries R.P."/>
            <person name="Grigoriev I.V."/>
            <person name="Machida M."/>
            <person name="Baker S.E."/>
            <person name="Andersen M.R."/>
        </authorList>
    </citation>
    <scope>NUCLEOTIDE SEQUENCE [LARGE SCALE GENOMIC DNA]</scope>
    <source>
        <strain evidence="1 2">CBS 151.66</strain>
    </source>
</reference>
<dbReference type="PANTHER" id="PTHR32487:SF0">
    <property type="entry name" value="3-OXO-DELTA(4,5)-STEROID 5-BETA-REDUCTASE"/>
    <property type="match status" value="1"/>
</dbReference>
<keyword evidence="2" id="KW-1185">Reference proteome</keyword>
<evidence type="ECO:0008006" key="3">
    <source>
        <dbReference type="Google" id="ProtNLM"/>
    </source>
</evidence>
<gene>
    <name evidence="1" type="ORF">BDV29DRAFT_195279</name>
</gene>